<dbReference type="InterPro" id="IPR002725">
    <property type="entry name" value="YgjP-like_metallopeptidase"/>
</dbReference>
<feature type="domain" description="YgjP-like metallopeptidase" evidence="1">
    <location>
        <begin position="41"/>
        <end position="237"/>
    </location>
</feature>
<accession>A0A0K8MCB9</accession>
<dbReference type="CDD" id="cd07344">
    <property type="entry name" value="M48_yhfN_like"/>
    <property type="match status" value="1"/>
</dbReference>
<proteinExistence type="predicted"/>
<keyword evidence="3" id="KW-1185">Reference proteome</keyword>
<protein>
    <submittedName>
        <fullName evidence="2">WLM domain protein</fullName>
    </submittedName>
</protein>
<dbReference type="AlphaFoldDB" id="A0A0K8MCB9"/>
<dbReference type="PANTHER" id="PTHR30399:SF1">
    <property type="entry name" value="UTP PYROPHOSPHATASE"/>
    <property type="match status" value="1"/>
</dbReference>
<evidence type="ECO:0000313" key="2">
    <source>
        <dbReference type="EMBL" id="GAO97858.1"/>
    </source>
</evidence>
<evidence type="ECO:0000313" key="3">
    <source>
        <dbReference type="Proteomes" id="UP000036771"/>
    </source>
</evidence>
<comment type="caution">
    <text evidence="2">The sequence shown here is derived from an EMBL/GenBank/DDBJ whole genome shotgun (WGS) entry which is preliminary data.</text>
</comment>
<dbReference type="STRING" id="1629334.Cva_00498"/>
<gene>
    <name evidence="2" type="ORF">Cva_00498</name>
</gene>
<dbReference type="InterPro" id="IPR053136">
    <property type="entry name" value="UTP_pyrophosphatase-like"/>
</dbReference>
<reference evidence="2 3" key="1">
    <citation type="submission" date="2015-03" db="EMBL/GenBank/DDBJ databases">
        <title>Caedibacter varicaedens, whole genome shotgun sequence.</title>
        <authorList>
            <person name="Suzuki H."/>
            <person name="Dapper A.L."/>
            <person name="Gibson A.K."/>
            <person name="Jackson C."/>
            <person name="Lee H."/>
            <person name="Pejaver V.R."/>
            <person name="Doak T."/>
            <person name="Lynch M."/>
        </authorList>
    </citation>
    <scope>NUCLEOTIDE SEQUENCE [LARGE SCALE GENOMIC DNA]</scope>
</reference>
<evidence type="ECO:0000259" key="1">
    <source>
        <dbReference type="Pfam" id="PF01863"/>
    </source>
</evidence>
<name>A0A0K8MCB9_9PROT</name>
<organism evidence="2 3">
    <name type="scientific">Caedimonas varicaedens</name>
    <dbReference type="NCBI Taxonomy" id="1629334"/>
    <lineage>
        <taxon>Bacteria</taxon>
        <taxon>Pseudomonadati</taxon>
        <taxon>Pseudomonadota</taxon>
        <taxon>Alphaproteobacteria</taxon>
        <taxon>Holosporales</taxon>
        <taxon>Caedimonadaceae</taxon>
        <taxon>Caedimonas</taxon>
    </lineage>
</organism>
<dbReference type="Proteomes" id="UP000036771">
    <property type="component" value="Unassembled WGS sequence"/>
</dbReference>
<dbReference type="Gene3D" id="3.30.2010.10">
    <property type="entry name" value="Metalloproteases ('zincins'), catalytic domain"/>
    <property type="match status" value="1"/>
</dbReference>
<dbReference type="PANTHER" id="PTHR30399">
    <property type="entry name" value="UNCHARACTERIZED PROTEIN YGJP"/>
    <property type="match status" value="1"/>
</dbReference>
<dbReference type="Pfam" id="PF01863">
    <property type="entry name" value="YgjP-like"/>
    <property type="match status" value="1"/>
</dbReference>
<dbReference type="EMBL" id="BBVC01000020">
    <property type="protein sequence ID" value="GAO97858.1"/>
    <property type="molecule type" value="Genomic_DNA"/>
</dbReference>
<sequence length="246" mass="29089">MVFCQKQKFELGQKTLKNFPPLKIHNQDFPVIYKSLAKSRTLRLRYSRCGQQILITGPQFALRSQIEAFLQKSMMWLCTYFPQPKTYKNFTHDITFPFLGHDLTIQHHAARSSGILKEENILHVMCPLEDTQQLVLRWIKAQTTTYFRKIYEVQAPILDVTPTHIRLSDPKTRWGSCNSKGVISFSWRLALAPRDVSFYVAIHELCHLKEMNHSKAFWKLVESLCPDYQLYRQWLKQKGFSLHLWR</sequence>